<reference evidence="4" key="1">
    <citation type="journal article" date="2019" name="Int. J. Syst. Evol. Microbiol.">
        <title>The Global Catalogue of Microorganisms (GCM) 10K type strain sequencing project: providing services to taxonomists for standard genome sequencing and annotation.</title>
        <authorList>
            <consortium name="The Broad Institute Genomics Platform"/>
            <consortium name="The Broad Institute Genome Sequencing Center for Infectious Disease"/>
            <person name="Wu L."/>
            <person name="Ma J."/>
        </authorList>
    </citation>
    <scope>NUCLEOTIDE SEQUENCE [LARGE SCALE GENOMIC DNA]</scope>
    <source>
        <strain evidence="4">JCM 17591</strain>
    </source>
</reference>
<evidence type="ECO:0008006" key="5">
    <source>
        <dbReference type="Google" id="ProtNLM"/>
    </source>
</evidence>
<comment type="caution">
    <text evidence="3">The sequence shown here is derived from an EMBL/GenBank/DDBJ whole genome shotgun (WGS) entry which is preliminary data.</text>
</comment>
<keyword evidence="4" id="KW-1185">Reference proteome</keyword>
<gene>
    <name evidence="3" type="ORF">GCM10022287_21920</name>
</gene>
<sequence length="260" mass="28037">MNTAFPFARRDVDGLARIGSTPFDLRGIRFEDTDEGNTGEETVTETTAETAPVDASPEAPVSEGDKPEVFDRDYVEQLRKEAADWRTKHKTADKAANDAKNAYDSLKEQFGKAFGFIEKDTPAEDLVKAAQDERDRTQTQLHSLLRENAVTKAASTNGANVGALTDSVTFQAKVANLDPTADDFASQVEALVKQTVESDPKFKAVQVAASTGSASTTHSGEGEAAASVTRDELKKLMAQPGGHAKILQLQREGKLQHLVS</sequence>
<evidence type="ECO:0000313" key="3">
    <source>
        <dbReference type="EMBL" id="GAA4175775.1"/>
    </source>
</evidence>
<dbReference type="RefSeq" id="WP_344754290.1">
    <property type="nucleotide sequence ID" value="NZ_BAABBW010000003.1"/>
</dbReference>
<evidence type="ECO:0000256" key="2">
    <source>
        <dbReference type="SAM" id="MobiDB-lite"/>
    </source>
</evidence>
<dbReference type="EMBL" id="BAABBW010000003">
    <property type="protein sequence ID" value="GAA4175775.1"/>
    <property type="molecule type" value="Genomic_DNA"/>
</dbReference>
<feature type="coiled-coil region" evidence="1">
    <location>
        <begin position="75"/>
        <end position="147"/>
    </location>
</feature>
<accession>A0ABP8A1S6</accession>
<feature type="region of interest" description="Disordered" evidence="2">
    <location>
        <begin position="28"/>
        <end position="66"/>
    </location>
</feature>
<name>A0ABP8A1S6_9MICO</name>
<organism evidence="3 4">
    <name type="scientific">Gryllotalpicola koreensis</name>
    <dbReference type="NCBI Taxonomy" id="993086"/>
    <lineage>
        <taxon>Bacteria</taxon>
        <taxon>Bacillati</taxon>
        <taxon>Actinomycetota</taxon>
        <taxon>Actinomycetes</taxon>
        <taxon>Micrococcales</taxon>
        <taxon>Microbacteriaceae</taxon>
        <taxon>Gryllotalpicola</taxon>
    </lineage>
</organism>
<feature type="compositionally biased region" description="Low complexity" evidence="2">
    <location>
        <begin position="39"/>
        <end position="51"/>
    </location>
</feature>
<evidence type="ECO:0000256" key="1">
    <source>
        <dbReference type="SAM" id="Coils"/>
    </source>
</evidence>
<protein>
    <recommendedName>
        <fullName evidence="5">Scaffolding protein</fullName>
    </recommendedName>
</protein>
<proteinExistence type="predicted"/>
<dbReference type="Proteomes" id="UP001501079">
    <property type="component" value="Unassembled WGS sequence"/>
</dbReference>
<keyword evidence="1" id="KW-0175">Coiled coil</keyword>
<evidence type="ECO:0000313" key="4">
    <source>
        <dbReference type="Proteomes" id="UP001501079"/>
    </source>
</evidence>